<keyword evidence="6" id="KW-0472">Membrane</keyword>
<dbReference type="InterPro" id="IPR018967">
    <property type="entry name" value="FeS-contain_CDGSH-typ"/>
</dbReference>
<dbReference type="Gene3D" id="3.40.5.90">
    <property type="entry name" value="CDGSH iron-sulfur domain, mitoNEET-type"/>
    <property type="match status" value="1"/>
</dbReference>
<feature type="domain" description="Iron-binding zinc finger CDGSH type" evidence="7">
    <location>
        <begin position="46"/>
        <end position="85"/>
    </location>
</feature>
<comment type="cofactor">
    <cofactor evidence="5">
        <name>[2Fe-2S] cluster</name>
        <dbReference type="ChEBI" id="CHEBI:190135"/>
    </cofactor>
</comment>
<dbReference type="PANTHER" id="PTHR13680">
    <property type="entry name" value="CDGSH IRON-SULFUR DOMAIN-CONTAINING PROTEIN 1"/>
    <property type="match status" value="1"/>
</dbReference>
<dbReference type="Proteomes" id="UP001152320">
    <property type="component" value="Chromosome 20"/>
</dbReference>
<protein>
    <submittedName>
        <fullName evidence="8">CDGSH iron-sulfur domain-containing protein 2-like B</fullName>
    </submittedName>
</protein>
<dbReference type="AlphaFoldDB" id="A0A9Q1BCC0"/>
<evidence type="ECO:0000256" key="3">
    <source>
        <dbReference type="ARBA" id="ARBA00023004"/>
    </source>
</evidence>
<feature type="transmembrane region" description="Helical" evidence="6">
    <location>
        <begin position="6"/>
        <end position="28"/>
    </location>
</feature>
<dbReference type="EMBL" id="JAIZAY010000020">
    <property type="protein sequence ID" value="KAJ8022521.1"/>
    <property type="molecule type" value="Genomic_DNA"/>
</dbReference>
<dbReference type="GO" id="GO:0051537">
    <property type="term" value="F:2 iron, 2 sulfur cluster binding"/>
    <property type="evidence" value="ECO:0007669"/>
    <property type="project" value="UniProtKB-KW"/>
</dbReference>
<dbReference type="GO" id="GO:0046872">
    <property type="term" value="F:metal ion binding"/>
    <property type="evidence" value="ECO:0007669"/>
    <property type="project" value="UniProtKB-KW"/>
</dbReference>
<evidence type="ECO:0000256" key="2">
    <source>
        <dbReference type="ARBA" id="ARBA00022723"/>
    </source>
</evidence>
<evidence type="ECO:0000313" key="9">
    <source>
        <dbReference type="Proteomes" id="UP001152320"/>
    </source>
</evidence>
<comment type="caution">
    <text evidence="8">The sequence shown here is derived from an EMBL/GenBank/DDBJ whole genome shotgun (WGS) entry which is preliminary data.</text>
</comment>
<name>A0A9Q1BCC0_HOLLE</name>
<keyword evidence="1" id="KW-0001">2Fe-2S</keyword>
<dbReference type="Pfam" id="PF09360">
    <property type="entry name" value="zf-CDGSH"/>
    <property type="match status" value="1"/>
</dbReference>
<dbReference type="GO" id="GO:0005741">
    <property type="term" value="C:mitochondrial outer membrane"/>
    <property type="evidence" value="ECO:0007669"/>
    <property type="project" value="TreeGrafter"/>
</dbReference>
<evidence type="ECO:0000256" key="4">
    <source>
        <dbReference type="ARBA" id="ARBA00023014"/>
    </source>
</evidence>
<dbReference type="GO" id="GO:0010506">
    <property type="term" value="P:regulation of autophagy"/>
    <property type="evidence" value="ECO:0007669"/>
    <property type="project" value="InterPro"/>
</dbReference>
<evidence type="ECO:0000313" key="8">
    <source>
        <dbReference type="EMBL" id="KAJ8022521.1"/>
    </source>
</evidence>
<evidence type="ECO:0000256" key="1">
    <source>
        <dbReference type="ARBA" id="ARBA00022714"/>
    </source>
</evidence>
<sequence length="102" mass="11310">MEGRDYLRIFTLAGAVGVTAFVGVYGALKFTGYGKINHTIAKHEEKVKTVIDIEELGDVTAFCRCWRSGKVFPYCDGSHIKHNKSTGDNVAPIIMNRRTETS</sequence>
<evidence type="ECO:0000256" key="6">
    <source>
        <dbReference type="SAM" id="Phobius"/>
    </source>
</evidence>
<keyword evidence="2" id="KW-0479">Metal-binding</keyword>
<dbReference type="InterPro" id="IPR042216">
    <property type="entry name" value="MitoNEET_CISD"/>
</dbReference>
<accession>A0A9Q1BCC0</accession>
<keyword evidence="6" id="KW-0812">Transmembrane</keyword>
<keyword evidence="3" id="KW-0408">Iron</keyword>
<gene>
    <name evidence="8" type="ORF">HOLleu_37435</name>
</gene>
<keyword evidence="9" id="KW-1185">Reference proteome</keyword>
<dbReference type="InterPro" id="IPR045131">
    <property type="entry name" value="CISD1/2"/>
</dbReference>
<reference evidence="8" key="1">
    <citation type="submission" date="2021-10" db="EMBL/GenBank/DDBJ databases">
        <title>Tropical sea cucumber genome reveals ecological adaptation and Cuvierian tubules defense mechanism.</title>
        <authorList>
            <person name="Chen T."/>
        </authorList>
    </citation>
    <scope>NUCLEOTIDE SEQUENCE</scope>
    <source>
        <strain evidence="8">Nanhai2018</strain>
        <tissue evidence="8">Muscle</tissue>
    </source>
</reference>
<keyword evidence="6" id="KW-1133">Transmembrane helix</keyword>
<organism evidence="8 9">
    <name type="scientific">Holothuria leucospilota</name>
    <name type="common">Black long sea cucumber</name>
    <name type="synonym">Mertensiothuria leucospilota</name>
    <dbReference type="NCBI Taxonomy" id="206669"/>
    <lineage>
        <taxon>Eukaryota</taxon>
        <taxon>Metazoa</taxon>
        <taxon>Echinodermata</taxon>
        <taxon>Eleutherozoa</taxon>
        <taxon>Echinozoa</taxon>
        <taxon>Holothuroidea</taxon>
        <taxon>Aspidochirotacea</taxon>
        <taxon>Aspidochirotida</taxon>
        <taxon>Holothuriidae</taxon>
        <taxon>Holothuria</taxon>
    </lineage>
</organism>
<dbReference type="OrthoDB" id="449252at2759"/>
<evidence type="ECO:0000256" key="5">
    <source>
        <dbReference type="ARBA" id="ARBA00034078"/>
    </source>
</evidence>
<evidence type="ECO:0000259" key="7">
    <source>
        <dbReference type="SMART" id="SM00704"/>
    </source>
</evidence>
<proteinExistence type="predicted"/>
<dbReference type="SMART" id="SM00704">
    <property type="entry name" value="ZnF_CDGSH"/>
    <property type="match status" value="1"/>
</dbReference>
<dbReference type="PANTHER" id="PTHR13680:SF5">
    <property type="entry name" value="CDGSH IRON-SULFUR DOMAIN-CONTAINING PROTEIN 1"/>
    <property type="match status" value="1"/>
</dbReference>
<keyword evidence="4" id="KW-0411">Iron-sulfur</keyword>